<proteinExistence type="predicted"/>
<gene>
    <name evidence="1" type="ORF">Zm00014a_002024</name>
</gene>
<comment type="caution">
    <text evidence="1">The sequence shown here is derived from an EMBL/GenBank/DDBJ whole genome shotgun (WGS) entry which is preliminary data.</text>
</comment>
<accession>A0A3L6FE98</accession>
<evidence type="ECO:0000313" key="1">
    <source>
        <dbReference type="EMBL" id="PWZ31138.1"/>
    </source>
</evidence>
<dbReference type="Proteomes" id="UP000251960">
    <property type="component" value="Chromosome 3"/>
</dbReference>
<name>A0A3L6FE98_MAIZE</name>
<organism evidence="1 2">
    <name type="scientific">Zea mays</name>
    <name type="common">Maize</name>
    <dbReference type="NCBI Taxonomy" id="4577"/>
    <lineage>
        <taxon>Eukaryota</taxon>
        <taxon>Viridiplantae</taxon>
        <taxon>Streptophyta</taxon>
        <taxon>Embryophyta</taxon>
        <taxon>Tracheophyta</taxon>
        <taxon>Spermatophyta</taxon>
        <taxon>Magnoliopsida</taxon>
        <taxon>Liliopsida</taxon>
        <taxon>Poales</taxon>
        <taxon>Poaceae</taxon>
        <taxon>PACMAD clade</taxon>
        <taxon>Panicoideae</taxon>
        <taxon>Andropogonodae</taxon>
        <taxon>Andropogoneae</taxon>
        <taxon>Tripsacinae</taxon>
        <taxon>Zea</taxon>
    </lineage>
</organism>
<evidence type="ECO:0000313" key="2">
    <source>
        <dbReference type="Proteomes" id="UP000251960"/>
    </source>
</evidence>
<protein>
    <submittedName>
        <fullName evidence="1">Uncharacterized protein</fullName>
    </submittedName>
</protein>
<dbReference type="EMBL" id="NCVQ01000004">
    <property type="protein sequence ID" value="PWZ31138.1"/>
    <property type="molecule type" value="Genomic_DNA"/>
</dbReference>
<reference evidence="1 2" key="1">
    <citation type="journal article" date="2018" name="Nat. Genet.">
        <title>Extensive intraspecific gene order and gene structural variations between Mo17 and other maize genomes.</title>
        <authorList>
            <person name="Sun S."/>
            <person name="Zhou Y."/>
            <person name="Chen J."/>
            <person name="Shi J."/>
            <person name="Zhao H."/>
            <person name="Zhao H."/>
            <person name="Song W."/>
            <person name="Zhang M."/>
            <person name="Cui Y."/>
            <person name="Dong X."/>
            <person name="Liu H."/>
            <person name="Ma X."/>
            <person name="Jiao Y."/>
            <person name="Wang B."/>
            <person name="Wei X."/>
            <person name="Stein J.C."/>
            <person name="Glaubitz J.C."/>
            <person name="Lu F."/>
            <person name="Yu G."/>
            <person name="Liang C."/>
            <person name="Fengler K."/>
            <person name="Li B."/>
            <person name="Rafalski A."/>
            <person name="Schnable P.S."/>
            <person name="Ware D.H."/>
            <person name="Buckler E.S."/>
            <person name="Lai J."/>
        </authorList>
    </citation>
    <scope>NUCLEOTIDE SEQUENCE [LARGE SCALE GENOMIC DNA]</scope>
    <source>
        <strain evidence="2">cv. Missouri 17</strain>
        <tissue evidence="1">Seedling</tissue>
    </source>
</reference>
<sequence length="37" mass="4520">MHTITSRRDLIVYYCLWSIWQNEMNIKEKESSDSKLT</sequence>
<dbReference type="AlphaFoldDB" id="A0A3L6FE98"/>